<dbReference type="Gene3D" id="2.40.360.20">
    <property type="match status" value="1"/>
</dbReference>
<protein>
    <recommendedName>
        <fullName evidence="3">DUF3108 domain-containing protein</fullName>
    </recommendedName>
</protein>
<dbReference type="RefSeq" id="WP_320420941.1">
    <property type="nucleotide sequence ID" value="NZ_JAXCLA010000001.1"/>
</dbReference>
<dbReference type="Proteomes" id="UP001285263">
    <property type="component" value="Unassembled WGS sequence"/>
</dbReference>
<gene>
    <name evidence="1" type="ORF">SNE35_01225</name>
</gene>
<evidence type="ECO:0000313" key="1">
    <source>
        <dbReference type="EMBL" id="MDY0743102.1"/>
    </source>
</evidence>
<evidence type="ECO:0000313" key="2">
    <source>
        <dbReference type="Proteomes" id="UP001285263"/>
    </source>
</evidence>
<dbReference type="PROSITE" id="PS51257">
    <property type="entry name" value="PROKAR_LIPOPROTEIN"/>
    <property type="match status" value="1"/>
</dbReference>
<comment type="caution">
    <text evidence="1">The sequence shown here is derived from an EMBL/GenBank/DDBJ whole genome shotgun (WGS) entry which is preliminary data.</text>
</comment>
<dbReference type="EMBL" id="JAXCLA010000001">
    <property type="protein sequence ID" value="MDY0743102.1"/>
    <property type="molecule type" value="Genomic_DNA"/>
</dbReference>
<organism evidence="1 2">
    <name type="scientific">Roseateles agri</name>
    <dbReference type="NCBI Taxonomy" id="3098619"/>
    <lineage>
        <taxon>Bacteria</taxon>
        <taxon>Pseudomonadati</taxon>
        <taxon>Pseudomonadota</taxon>
        <taxon>Betaproteobacteria</taxon>
        <taxon>Burkholderiales</taxon>
        <taxon>Sphaerotilaceae</taxon>
        <taxon>Roseateles</taxon>
    </lineage>
</organism>
<sequence>MRRLFILLGAVASLAACGRRAPSDELFPLAGGHRWTYRVSTEMEDGGDTVETLTLRTLGADVQGWRRRSDDGLVYWLRADETGIYRIASRTDLEAEPQPDPARRYVLKAPYAPGTQWQAGTVPYLLTRRSEFPPELRHRSGEVSMSYRVEAAGLEVQTPAGRFAGCLRVAGAASVRVYVDPASGWRELPLATLEWYCPGVGLVRLERREPAHSPFLVGGSRTLELTSWE</sequence>
<reference evidence="1 2" key="1">
    <citation type="submission" date="2023-11" db="EMBL/GenBank/DDBJ databases">
        <title>Paucibacter sp. nov., isolated from fresh soil in Korea.</title>
        <authorList>
            <person name="Le N.T.T."/>
        </authorList>
    </citation>
    <scope>NUCLEOTIDE SEQUENCE [LARGE SCALE GENOMIC DNA]</scope>
    <source>
        <strain evidence="1 2">R3-3</strain>
    </source>
</reference>
<name>A0ABU5DA00_9BURK</name>
<evidence type="ECO:0008006" key="3">
    <source>
        <dbReference type="Google" id="ProtNLM"/>
    </source>
</evidence>
<keyword evidence="2" id="KW-1185">Reference proteome</keyword>
<proteinExistence type="predicted"/>
<accession>A0ABU5DA00</accession>